<feature type="signal peptide" evidence="1">
    <location>
        <begin position="1"/>
        <end position="21"/>
    </location>
</feature>
<keyword evidence="1" id="KW-0732">Signal</keyword>
<dbReference type="AlphaFoldDB" id="A0A6A4X473"/>
<organism evidence="2 3">
    <name type="scientific">Amphibalanus amphitrite</name>
    <name type="common">Striped barnacle</name>
    <name type="synonym">Balanus amphitrite</name>
    <dbReference type="NCBI Taxonomy" id="1232801"/>
    <lineage>
        <taxon>Eukaryota</taxon>
        <taxon>Metazoa</taxon>
        <taxon>Ecdysozoa</taxon>
        <taxon>Arthropoda</taxon>
        <taxon>Crustacea</taxon>
        <taxon>Multicrustacea</taxon>
        <taxon>Cirripedia</taxon>
        <taxon>Thoracica</taxon>
        <taxon>Thoracicalcarea</taxon>
        <taxon>Balanomorpha</taxon>
        <taxon>Balanoidea</taxon>
        <taxon>Balanidae</taxon>
        <taxon>Amphibalaninae</taxon>
        <taxon>Amphibalanus</taxon>
    </lineage>
</organism>
<sequence>MVRLVSVALCLLAVYLTYANACRETVPLAGYLEQDVITTIAAPRQRDVSGSTCHCCALCYKTRGCASLSANTTNGECRLHSTVAGYDTLTPDSSWKYFVMPGHSQHHQFCRQDSDCLVKGEFCRGRVCTNQTTVTCRTIVETFGAGTRFGRYPFSHGWASSTLLTLPCHVRNGQGFTRLFRYNQNIIITREMLDFFNPNPGSKESHSLLRFSDAIIRSSSEPTYQVLMRLDMGPEVFFSAVPRDLPLVADEPRREPWGTLKCGKVEALCLLSSISLPFRGTGENLLLVTAVAQETPVDGGTETFSLARTDGRLFHNQVDRSIIFVRE</sequence>
<dbReference type="EMBL" id="VIIS01000014">
    <property type="protein sequence ID" value="KAF0314536.1"/>
    <property type="molecule type" value="Genomic_DNA"/>
</dbReference>
<proteinExistence type="predicted"/>
<protein>
    <recommendedName>
        <fullName evidence="4">Apple domain-containing protein</fullName>
    </recommendedName>
</protein>
<name>A0A6A4X473_AMPAM</name>
<reference evidence="2 3" key="1">
    <citation type="submission" date="2019-07" db="EMBL/GenBank/DDBJ databases">
        <title>Draft genome assembly of a fouling barnacle, Amphibalanus amphitrite (Darwin, 1854): The first reference genome for Thecostraca.</title>
        <authorList>
            <person name="Kim W."/>
        </authorList>
    </citation>
    <scope>NUCLEOTIDE SEQUENCE [LARGE SCALE GENOMIC DNA]</scope>
    <source>
        <strain evidence="2">SNU_AA5</strain>
        <tissue evidence="2">Soma without cirri and trophi</tissue>
    </source>
</reference>
<keyword evidence="3" id="KW-1185">Reference proteome</keyword>
<accession>A0A6A4X473</accession>
<evidence type="ECO:0000256" key="1">
    <source>
        <dbReference type="SAM" id="SignalP"/>
    </source>
</evidence>
<evidence type="ECO:0008006" key="4">
    <source>
        <dbReference type="Google" id="ProtNLM"/>
    </source>
</evidence>
<evidence type="ECO:0000313" key="2">
    <source>
        <dbReference type="EMBL" id="KAF0314536.1"/>
    </source>
</evidence>
<comment type="caution">
    <text evidence="2">The sequence shown here is derived from an EMBL/GenBank/DDBJ whole genome shotgun (WGS) entry which is preliminary data.</text>
</comment>
<feature type="chain" id="PRO_5025386554" description="Apple domain-containing protein" evidence="1">
    <location>
        <begin position="22"/>
        <end position="327"/>
    </location>
</feature>
<evidence type="ECO:0000313" key="3">
    <source>
        <dbReference type="Proteomes" id="UP000440578"/>
    </source>
</evidence>
<gene>
    <name evidence="2" type="ORF">FJT64_015028</name>
</gene>
<dbReference type="Proteomes" id="UP000440578">
    <property type="component" value="Unassembled WGS sequence"/>
</dbReference>